<feature type="domain" description="TOG" evidence="2">
    <location>
        <begin position="1502"/>
        <end position="1797"/>
    </location>
</feature>
<dbReference type="EMBL" id="CAXLJL010000078">
    <property type="protein sequence ID" value="CAL5130895.1"/>
    <property type="molecule type" value="Genomic_DNA"/>
</dbReference>
<organism evidence="3 4">
    <name type="scientific">Calicophoron daubneyi</name>
    <name type="common">Rumen fluke</name>
    <name type="synonym">Paramphistomum daubneyi</name>
    <dbReference type="NCBI Taxonomy" id="300641"/>
    <lineage>
        <taxon>Eukaryota</taxon>
        <taxon>Metazoa</taxon>
        <taxon>Spiralia</taxon>
        <taxon>Lophotrochozoa</taxon>
        <taxon>Platyhelminthes</taxon>
        <taxon>Trematoda</taxon>
        <taxon>Digenea</taxon>
        <taxon>Plagiorchiida</taxon>
        <taxon>Pronocephalata</taxon>
        <taxon>Paramphistomoidea</taxon>
        <taxon>Paramphistomidae</taxon>
        <taxon>Calicophoron</taxon>
    </lineage>
</organism>
<accession>A0AAV2T0Y3</accession>
<feature type="compositionally biased region" description="Polar residues" evidence="1">
    <location>
        <begin position="1022"/>
        <end position="1040"/>
    </location>
</feature>
<gene>
    <name evidence="3" type="ORF">CDAUBV1_LOCUS3099</name>
</gene>
<comment type="caution">
    <text evidence="3">The sequence shown here is derived from an EMBL/GenBank/DDBJ whole genome shotgun (WGS) entry which is preliminary data.</text>
</comment>
<evidence type="ECO:0000313" key="4">
    <source>
        <dbReference type="Proteomes" id="UP001497525"/>
    </source>
</evidence>
<name>A0AAV2T0Y3_CALDB</name>
<feature type="compositionally biased region" description="Polar residues" evidence="1">
    <location>
        <begin position="1287"/>
        <end position="1311"/>
    </location>
</feature>
<feature type="domain" description="TOG" evidence="2">
    <location>
        <begin position="329"/>
        <end position="607"/>
    </location>
</feature>
<feature type="region of interest" description="Disordered" evidence="1">
    <location>
        <begin position="1377"/>
        <end position="1500"/>
    </location>
</feature>
<dbReference type="GO" id="GO:0005929">
    <property type="term" value="C:cilium"/>
    <property type="evidence" value="ECO:0007669"/>
    <property type="project" value="TreeGrafter"/>
</dbReference>
<feature type="compositionally biased region" description="Acidic residues" evidence="1">
    <location>
        <begin position="978"/>
        <end position="998"/>
    </location>
</feature>
<dbReference type="GO" id="GO:0000226">
    <property type="term" value="P:microtubule cytoskeleton organization"/>
    <property type="evidence" value="ECO:0007669"/>
    <property type="project" value="TreeGrafter"/>
</dbReference>
<feature type="compositionally biased region" description="Polar residues" evidence="1">
    <location>
        <begin position="1190"/>
        <end position="1199"/>
    </location>
</feature>
<dbReference type="PANTHER" id="PTHR21567:SF87">
    <property type="entry name" value="CRESCERIN-LIKE PROTEIN CHE-12"/>
    <property type="match status" value="1"/>
</dbReference>
<feature type="region of interest" description="Disordered" evidence="1">
    <location>
        <begin position="1695"/>
        <end position="1718"/>
    </location>
</feature>
<dbReference type="GO" id="GO:0008017">
    <property type="term" value="F:microtubule binding"/>
    <property type="evidence" value="ECO:0007669"/>
    <property type="project" value="TreeGrafter"/>
</dbReference>
<evidence type="ECO:0000259" key="2">
    <source>
        <dbReference type="SMART" id="SM01349"/>
    </source>
</evidence>
<feature type="compositionally biased region" description="Polar residues" evidence="1">
    <location>
        <begin position="678"/>
        <end position="695"/>
    </location>
</feature>
<feature type="compositionally biased region" description="Polar residues" evidence="1">
    <location>
        <begin position="918"/>
        <end position="931"/>
    </location>
</feature>
<protein>
    <recommendedName>
        <fullName evidence="2">TOG domain-containing protein</fullName>
    </recommendedName>
</protein>
<dbReference type="GO" id="GO:0005881">
    <property type="term" value="C:cytoplasmic microtubule"/>
    <property type="evidence" value="ECO:0007669"/>
    <property type="project" value="TreeGrafter"/>
</dbReference>
<feature type="compositionally biased region" description="Gly residues" evidence="1">
    <location>
        <begin position="1814"/>
        <end position="1827"/>
    </location>
</feature>
<feature type="region of interest" description="Disordered" evidence="1">
    <location>
        <begin position="647"/>
        <end position="756"/>
    </location>
</feature>
<feature type="compositionally biased region" description="Low complexity" evidence="1">
    <location>
        <begin position="653"/>
        <end position="667"/>
    </location>
</feature>
<feature type="compositionally biased region" description="Polar residues" evidence="1">
    <location>
        <begin position="942"/>
        <end position="953"/>
    </location>
</feature>
<dbReference type="PANTHER" id="PTHR21567">
    <property type="entry name" value="CLASP"/>
    <property type="match status" value="1"/>
</dbReference>
<dbReference type="Proteomes" id="UP001497525">
    <property type="component" value="Unassembled WGS sequence"/>
</dbReference>
<feature type="compositionally biased region" description="Polar residues" evidence="1">
    <location>
        <begin position="1709"/>
        <end position="1718"/>
    </location>
</feature>
<feature type="compositionally biased region" description="Low complexity" evidence="1">
    <location>
        <begin position="1262"/>
        <end position="1272"/>
    </location>
</feature>
<dbReference type="Gene3D" id="1.25.10.10">
    <property type="entry name" value="Leucine-rich Repeat Variant"/>
    <property type="match status" value="2"/>
</dbReference>
<feature type="compositionally biased region" description="Low complexity" evidence="1">
    <location>
        <begin position="727"/>
        <end position="756"/>
    </location>
</feature>
<feature type="compositionally biased region" description="Polar residues" evidence="1">
    <location>
        <begin position="1473"/>
        <end position="1485"/>
    </location>
</feature>
<feature type="compositionally biased region" description="Acidic residues" evidence="1">
    <location>
        <begin position="1390"/>
        <end position="1400"/>
    </location>
</feature>
<feature type="compositionally biased region" description="Polar residues" evidence="1">
    <location>
        <begin position="776"/>
        <end position="796"/>
    </location>
</feature>
<feature type="compositionally biased region" description="Polar residues" evidence="1">
    <location>
        <begin position="1446"/>
        <end position="1459"/>
    </location>
</feature>
<evidence type="ECO:0000313" key="3">
    <source>
        <dbReference type="EMBL" id="CAL5130895.1"/>
    </source>
</evidence>
<feature type="compositionally biased region" description="Low complexity" evidence="1">
    <location>
        <begin position="1226"/>
        <end position="1251"/>
    </location>
</feature>
<evidence type="ECO:0000256" key="1">
    <source>
        <dbReference type="SAM" id="MobiDB-lite"/>
    </source>
</evidence>
<dbReference type="InterPro" id="IPR016024">
    <property type="entry name" value="ARM-type_fold"/>
</dbReference>
<proteinExistence type="predicted"/>
<feature type="compositionally biased region" description="Basic residues" evidence="1">
    <location>
        <begin position="1323"/>
        <end position="1332"/>
    </location>
</feature>
<sequence length="1827" mass="196298">MTTVEKHSKSETNLATEGKNHISYGCVSKCAFSYFIYICQEDPNLRLFAVNKLENALNSALSFGRGNLLASKCNCLSFRCDDLVRELLSCLSSDALLLRRSATHCLRLLSRVAIFANRSRPRLTKFVSALIRHGLSPSVAQEVKAMVCASFPQILTSDLFESYGLYDQVCDFEPLFRVLLELYSTEVGDKSSFKYAFVSLITIIGLEVYALIMKTWEQWNSINSFPSSYLQLSRKWSNDFFHSLKRSNYDYVQRQYLVGNGLSSTIRSQKKQLFSCSIRPSTTSLKQELSNGISFEDICPLLSRQAYEALIPLLHPAGGLVSTNCTPNTLTSHLAAEELRKSLTSELSSPDGWKMLFGNINDNGASDSSINLVRSSPGNRTRLLGALVKLLNQLAAHSNFNVVLCSLDIASMLVEALRIHTFCSFSMPSDSLENQASLAYYSLICDFFPLVKKALADSKLVVRAAGTKLALAMARPRSYAMLIIQEFIRPLLAQRTSCSRNVFECAEPNLHAVRLVLSTEDFLPQECVDLVTSLLLTLPSSEFDLPDICKGIIQVGLMNPKHSVQIATLDCVAVVAHLLGPGNLRPLLLAVSQAEAAIAASRASGVLNSTADSSNSSGSSDNHQSISILELVQNRLSKRQLPQLDDQCRVLRSVSNNSSSTTKSGSNREPTDHATLTDLESPSGISPRTATNILSPTCPLKMTSKIRRRPSAGLSRSRNQLPWVPRTGVSGSVTSSSGVSSAASPLGGESNASSASGARTVVIDAERTSNPFGFVTSVTRSPGSQSASNTQAWSTNRSRRNSRAGLAFDQDGIGGAGSQSVPSSGRISPVSLHSPRRNTPSLHGSRGHIPLAIGTSSNSSTPRGKPILAPLRQVPGRKSGKTRNDSSLHSPSVLPDYSSPLLPTRATIGRQSGRPWHASSSNSARESNTGRSHFGYGVSSPDEGSQSVSQRTARSTHELDGKNAQFQHDSPDGGADGESYDEDYEDDDEEEEIEDDDNGGNISSDSDGNTLHSGRRSGKANAASSRNEVQSSRSNTDLTLSSVRSAASHRRAMRLFEEAERQNRTEDSKSGANAVGAMEPLHVNISDSTLNLTPAVVPAHPAHRSVTNKASGKRRGTLTNLSIGFGLNQLTASCSAADLKSTSHASDGSNSGISPVPLPAKYNPYIGASFRENPDYSGLVIGRGAVNPMSQSVQLSSSPDLRKLPHYHQHTPSERKPLKGQHNIHTTLLSTSMTTTPSTDQATSPPTSSPSINVVGKGLFDSQQQSSPSPGSRGNRADSPFRAGRMTPSSLRSNGTSTPLGDGSISGQVNRANDGESETRVSHSIRQRVLQKKTKELQKLRKTSKQNSPLDLRSSEEEGGEEVICPKKINCVERSRESGLIKQSSASSDVDVDNDDDDEDVTFKNPGAGSYATLPPRRNHHNADAPLPKPKRSECQNMASGDASKMDNSTPFHRVQSTGCLVRETDRSPSPDPNDQSARSSSLQRTDPGKSRPLLKGRSTMNLTSVTNTLPFALERIASDDWESKVSGLETIAQLALEKPGAFTSASSQPSSASAGVSRPAIQGQSDVLHQVVQAIIAECKNLRSQVSRQAVQTLSGMFRGLGRAMDPHVEVCVRVLLGKTGEAAAAFIRDEVSVAMDELSQAASPSKIISALMQHGLGHKNAAVRLQTAVQITRVVESLASQGRLYQCNKAAAKDRSPAGGRGGFIGSTGNLNNPTGSTSNTAFISSLMERLVTALSQFLTDGNQDTRYHGRRLLYCLMQHPDFDRLVCKYLSGQSLKSIKDAMEHIEKKGVGEPPSFSAGARRPGFSPASGGTRGSSAGGGPLNN</sequence>
<dbReference type="SMART" id="SM01349">
    <property type="entry name" value="TOG"/>
    <property type="match status" value="2"/>
</dbReference>
<feature type="region of interest" description="Disordered" evidence="1">
    <location>
        <begin position="1790"/>
        <end position="1827"/>
    </location>
</feature>
<dbReference type="SUPFAM" id="SSF48371">
    <property type="entry name" value="ARM repeat"/>
    <property type="match status" value="1"/>
</dbReference>
<dbReference type="InterPro" id="IPR034085">
    <property type="entry name" value="TOG"/>
</dbReference>
<reference evidence="3" key="1">
    <citation type="submission" date="2024-06" db="EMBL/GenBank/DDBJ databases">
        <authorList>
            <person name="Liu X."/>
            <person name="Lenzi L."/>
            <person name="Haldenby T S."/>
            <person name="Uol C."/>
        </authorList>
    </citation>
    <scope>NUCLEOTIDE SEQUENCE</scope>
</reference>
<feature type="region of interest" description="Disordered" evidence="1">
    <location>
        <begin position="776"/>
        <end position="1049"/>
    </location>
</feature>
<feature type="compositionally biased region" description="Low complexity" evidence="1">
    <location>
        <begin position="999"/>
        <end position="1009"/>
    </location>
</feature>
<dbReference type="InterPro" id="IPR011989">
    <property type="entry name" value="ARM-like"/>
</dbReference>
<feature type="region of interest" description="Disordered" evidence="1">
    <location>
        <begin position="1190"/>
        <end position="1361"/>
    </location>
</feature>